<dbReference type="STRING" id="42251.A0A2T7A4C5"/>
<gene>
    <name evidence="1" type="ORF">B9Z19DRAFT_1154996</name>
</gene>
<keyword evidence="2" id="KW-1185">Reference proteome</keyword>
<name>A0A2T7A4C5_TUBBO</name>
<dbReference type="Pfam" id="PF16944">
    <property type="entry name" value="KCH"/>
    <property type="match status" value="1"/>
</dbReference>
<dbReference type="OrthoDB" id="2128042at2759"/>
<proteinExistence type="predicted"/>
<evidence type="ECO:0000313" key="2">
    <source>
        <dbReference type="Proteomes" id="UP000244722"/>
    </source>
</evidence>
<accession>A0A2T7A4C5</accession>
<evidence type="ECO:0000313" key="1">
    <source>
        <dbReference type="EMBL" id="PUU82592.1"/>
    </source>
</evidence>
<protein>
    <submittedName>
        <fullName evidence="1">Uncharacterized protein</fullName>
    </submittedName>
</protein>
<dbReference type="Proteomes" id="UP000244722">
    <property type="component" value="Unassembled WGS sequence"/>
</dbReference>
<reference evidence="1 2" key="1">
    <citation type="submission" date="2017-04" db="EMBL/GenBank/DDBJ databases">
        <title>Draft genome sequence of Tuber borchii Vittad., a whitish edible truffle.</title>
        <authorList>
            <consortium name="DOE Joint Genome Institute"/>
            <person name="Murat C."/>
            <person name="Kuo A."/>
            <person name="Barry K.W."/>
            <person name="Clum A."/>
            <person name="Dockter R.B."/>
            <person name="Fauchery L."/>
            <person name="Iotti M."/>
            <person name="Kohler A."/>
            <person name="Labutti K."/>
            <person name="Lindquist E.A."/>
            <person name="Lipzen A."/>
            <person name="Ohm R.A."/>
            <person name="Wang M."/>
            <person name="Grigoriev I.V."/>
            <person name="Zambonelli A."/>
            <person name="Martin F.M."/>
        </authorList>
    </citation>
    <scope>NUCLEOTIDE SEQUENCE [LARGE SCALE GENOMIC DNA]</scope>
    <source>
        <strain evidence="1 2">Tbo3840</strain>
    </source>
</reference>
<dbReference type="AlphaFoldDB" id="A0A2T7A4C5"/>
<dbReference type="InterPro" id="IPR031606">
    <property type="entry name" value="Kch1/2"/>
</dbReference>
<dbReference type="EMBL" id="NESQ01000025">
    <property type="protein sequence ID" value="PUU82592.1"/>
    <property type="molecule type" value="Genomic_DNA"/>
</dbReference>
<organism evidence="1 2">
    <name type="scientific">Tuber borchii</name>
    <name type="common">White truffle</name>
    <dbReference type="NCBI Taxonomy" id="42251"/>
    <lineage>
        <taxon>Eukaryota</taxon>
        <taxon>Fungi</taxon>
        <taxon>Dikarya</taxon>
        <taxon>Ascomycota</taxon>
        <taxon>Pezizomycotina</taxon>
        <taxon>Pezizomycetes</taxon>
        <taxon>Pezizales</taxon>
        <taxon>Tuberaceae</taxon>
        <taxon>Tuber</taxon>
    </lineage>
</organism>
<dbReference type="GO" id="GO:0005886">
    <property type="term" value="C:plasma membrane"/>
    <property type="evidence" value="ECO:0007669"/>
    <property type="project" value="InterPro"/>
</dbReference>
<dbReference type="GO" id="GO:0015079">
    <property type="term" value="F:potassium ion transmembrane transporter activity"/>
    <property type="evidence" value="ECO:0007669"/>
    <property type="project" value="InterPro"/>
</dbReference>
<sequence length="57" mass="6623">MADAYMDSIALRWHSIRGGRGKEDTGWKRFLVFAKLTEKRGGRAYIARFTCFSFKAF</sequence>
<comment type="caution">
    <text evidence="1">The sequence shown here is derived from an EMBL/GenBank/DDBJ whole genome shotgun (WGS) entry which is preliminary data.</text>
</comment>